<dbReference type="PANTHER" id="PTHR33647">
    <property type="entry name" value="OS01G0793900 PROTEIN"/>
    <property type="match status" value="1"/>
</dbReference>
<accession>A0A067L3Q0</accession>
<sequence length="115" mass="13164">MGNCLRRESSMQWGGEDWGSPVPEKLLKSNKRQEKGLNVEEAEELLENQNKGLKSSSTEVKIKISKKQLQELLGRIDTKELSLEQVLGQLMKDVSSDPYDTHQRSWRPNLQSIPE</sequence>
<dbReference type="EMBL" id="KK914353">
    <property type="protein sequence ID" value="KDP39125.1"/>
    <property type="molecule type" value="Genomic_DNA"/>
</dbReference>
<evidence type="ECO:0000313" key="2">
    <source>
        <dbReference type="EMBL" id="KDP39125.1"/>
    </source>
</evidence>
<feature type="compositionally biased region" description="Basic and acidic residues" evidence="1">
    <location>
        <begin position="25"/>
        <end position="35"/>
    </location>
</feature>
<dbReference type="KEGG" id="jcu:105632953"/>
<organism evidence="2 3">
    <name type="scientific">Jatropha curcas</name>
    <name type="common">Barbados nut</name>
    <dbReference type="NCBI Taxonomy" id="180498"/>
    <lineage>
        <taxon>Eukaryota</taxon>
        <taxon>Viridiplantae</taxon>
        <taxon>Streptophyta</taxon>
        <taxon>Embryophyta</taxon>
        <taxon>Tracheophyta</taxon>
        <taxon>Spermatophyta</taxon>
        <taxon>Magnoliopsida</taxon>
        <taxon>eudicotyledons</taxon>
        <taxon>Gunneridae</taxon>
        <taxon>Pentapetalae</taxon>
        <taxon>rosids</taxon>
        <taxon>fabids</taxon>
        <taxon>Malpighiales</taxon>
        <taxon>Euphorbiaceae</taxon>
        <taxon>Crotonoideae</taxon>
        <taxon>Jatropheae</taxon>
        <taxon>Jatropha</taxon>
    </lineage>
</organism>
<proteinExistence type="predicted"/>
<gene>
    <name evidence="2" type="ORF">JCGZ_00882</name>
</gene>
<name>A0A067L3Q0_JATCU</name>
<feature type="compositionally biased region" description="Polar residues" evidence="1">
    <location>
        <begin position="106"/>
        <end position="115"/>
    </location>
</feature>
<dbReference type="OrthoDB" id="610799at2759"/>
<keyword evidence="3" id="KW-1185">Reference proteome</keyword>
<reference evidence="2 3" key="1">
    <citation type="journal article" date="2014" name="PLoS ONE">
        <title>Global Analysis of Gene Expression Profiles in Physic Nut (Jatropha curcas L.) Seedlings Exposed to Salt Stress.</title>
        <authorList>
            <person name="Zhang L."/>
            <person name="Zhang C."/>
            <person name="Wu P."/>
            <person name="Chen Y."/>
            <person name="Li M."/>
            <person name="Jiang H."/>
            <person name="Wu G."/>
        </authorList>
    </citation>
    <scope>NUCLEOTIDE SEQUENCE [LARGE SCALE GENOMIC DNA]</scope>
    <source>
        <strain evidence="3">cv. GZQX0401</strain>
        <tissue evidence="2">Young leaves</tissue>
    </source>
</reference>
<protein>
    <submittedName>
        <fullName evidence="2">Uncharacterized protein</fullName>
    </submittedName>
</protein>
<dbReference type="PANTHER" id="PTHR33647:SF5">
    <property type="entry name" value="OS01G0793900 PROTEIN"/>
    <property type="match status" value="1"/>
</dbReference>
<evidence type="ECO:0000256" key="1">
    <source>
        <dbReference type="SAM" id="MobiDB-lite"/>
    </source>
</evidence>
<dbReference type="Proteomes" id="UP000027138">
    <property type="component" value="Unassembled WGS sequence"/>
</dbReference>
<evidence type="ECO:0000313" key="3">
    <source>
        <dbReference type="Proteomes" id="UP000027138"/>
    </source>
</evidence>
<feature type="region of interest" description="Disordered" evidence="1">
    <location>
        <begin position="93"/>
        <end position="115"/>
    </location>
</feature>
<dbReference type="AlphaFoldDB" id="A0A067L3Q0"/>
<feature type="region of interest" description="Disordered" evidence="1">
    <location>
        <begin position="1"/>
        <end position="35"/>
    </location>
</feature>